<dbReference type="RefSeq" id="WP_317488607.1">
    <property type="nucleotide sequence ID" value="NZ_CP136051.1"/>
</dbReference>
<protein>
    <submittedName>
        <fullName evidence="1">Uncharacterized protein</fullName>
    </submittedName>
</protein>
<name>A0ABZ0IQJ8_9BACT</name>
<accession>A0ABZ0IQJ8</accession>
<dbReference type="Proteomes" id="UP001302349">
    <property type="component" value="Chromosome"/>
</dbReference>
<dbReference type="EMBL" id="CP136051">
    <property type="protein sequence ID" value="WOK05857.1"/>
    <property type="molecule type" value="Genomic_DNA"/>
</dbReference>
<evidence type="ECO:0000313" key="2">
    <source>
        <dbReference type="Proteomes" id="UP001302349"/>
    </source>
</evidence>
<proteinExistence type="predicted"/>
<evidence type="ECO:0000313" key="1">
    <source>
        <dbReference type="EMBL" id="WOK05857.1"/>
    </source>
</evidence>
<gene>
    <name evidence="1" type="ORF">RT717_22540</name>
</gene>
<reference evidence="1 2" key="1">
    <citation type="journal article" date="2023" name="Microbiol. Resour. Announc.">
        <title>Complete Genome Sequence of Imperialibacter roseus strain P4T.</title>
        <authorList>
            <person name="Tizabi D.R."/>
            <person name="Bachvaroff T."/>
            <person name="Hill R.T."/>
        </authorList>
    </citation>
    <scope>NUCLEOTIDE SEQUENCE [LARGE SCALE GENOMIC DNA]</scope>
    <source>
        <strain evidence="1 2">P4T</strain>
    </source>
</reference>
<sequence length="51" mass="5520">MAQYVFFMILSLGLYFSAPKTTTSHVSKKAKKSLHIIKTDGGDDTWGGGGK</sequence>
<keyword evidence="2" id="KW-1185">Reference proteome</keyword>
<organism evidence="1 2">
    <name type="scientific">Imperialibacter roseus</name>
    <dbReference type="NCBI Taxonomy" id="1324217"/>
    <lineage>
        <taxon>Bacteria</taxon>
        <taxon>Pseudomonadati</taxon>
        <taxon>Bacteroidota</taxon>
        <taxon>Cytophagia</taxon>
        <taxon>Cytophagales</taxon>
        <taxon>Flammeovirgaceae</taxon>
        <taxon>Imperialibacter</taxon>
    </lineage>
</organism>